<proteinExistence type="predicted"/>
<gene>
    <name evidence="3" type="ORF">ODALV1_LOCUS3146</name>
</gene>
<dbReference type="Proteomes" id="UP001642540">
    <property type="component" value="Unassembled WGS sequence"/>
</dbReference>
<name>A0ABP1PS61_9HEXA</name>
<keyword evidence="4" id="KW-1185">Reference proteome</keyword>
<comment type="caution">
    <text evidence="3">The sequence shown here is derived from an EMBL/GenBank/DDBJ whole genome shotgun (WGS) entry which is preliminary data.</text>
</comment>
<keyword evidence="1" id="KW-0479">Metal-binding</keyword>
<feature type="domain" description="C2H2-type" evidence="2">
    <location>
        <begin position="288"/>
        <end position="318"/>
    </location>
</feature>
<dbReference type="PROSITE" id="PS00028">
    <property type="entry name" value="ZINC_FINGER_C2H2_1"/>
    <property type="match status" value="1"/>
</dbReference>
<evidence type="ECO:0000259" key="2">
    <source>
        <dbReference type="PROSITE" id="PS50157"/>
    </source>
</evidence>
<dbReference type="SMART" id="SM00355">
    <property type="entry name" value="ZnF_C2H2"/>
    <property type="match status" value="4"/>
</dbReference>
<sequence>MPLGCAEVASAGKGIAAMADSDVDHLSYGNGPTCSLKTHVESLRTESRFIVPKNLPAEAREGRVYMRKSKQQLDLQKQSLQSERKSVPLQQELVSSSKIGRNEEERFKNGSALNLQFKTAHEKTKSSSEEVIKINKKTGTAWVTSPSDPYHESALISPDADSTTLCLPVVRENEVPTTSVLNQHKNTQSGAPSEILLDPKYIVHLGRKNRQCPKCPYFTYNEVMYMAHLKLHNKNSRAHKCRHCGAYLSLKGMYTHVAKMHPNAVRQDNIPVNQETATFSNLEGSKIVKCKMCKKSFKNESYLHLHFKKQHGHTNTSSDDIKMCDERNLRTTTSTSAKYHESTLINTAVDSMPSRMKANVSTTVDHKLRKTKQEVVRRKVTLKRSYHVHKGIKCHRCLKCAYYTMHRKQFLTHLKLHDKNLRTVRCRHCGAYIAPQGTGMHVAKMHPEAI</sequence>
<organism evidence="3 4">
    <name type="scientific">Orchesella dallaii</name>
    <dbReference type="NCBI Taxonomy" id="48710"/>
    <lineage>
        <taxon>Eukaryota</taxon>
        <taxon>Metazoa</taxon>
        <taxon>Ecdysozoa</taxon>
        <taxon>Arthropoda</taxon>
        <taxon>Hexapoda</taxon>
        <taxon>Collembola</taxon>
        <taxon>Entomobryomorpha</taxon>
        <taxon>Entomobryoidea</taxon>
        <taxon>Orchesellidae</taxon>
        <taxon>Orchesellinae</taxon>
        <taxon>Orchesella</taxon>
    </lineage>
</organism>
<evidence type="ECO:0000256" key="1">
    <source>
        <dbReference type="PROSITE-ProRule" id="PRU00042"/>
    </source>
</evidence>
<protein>
    <recommendedName>
        <fullName evidence="2">C2H2-type domain-containing protein</fullName>
    </recommendedName>
</protein>
<keyword evidence="1" id="KW-0863">Zinc-finger</keyword>
<dbReference type="PROSITE" id="PS50157">
    <property type="entry name" value="ZINC_FINGER_C2H2_2"/>
    <property type="match status" value="1"/>
</dbReference>
<keyword evidence="1" id="KW-0862">Zinc</keyword>
<reference evidence="3 4" key="1">
    <citation type="submission" date="2024-08" db="EMBL/GenBank/DDBJ databases">
        <authorList>
            <person name="Cucini C."/>
            <person name="Frati F."/>
        </authorList>
    </citation>
    <scope>NUCLEOTIDE SEQUENCE [LARGE SCALE GENOMIC DNA]</scope>
</reference>
<dbReference type="InterPro" id="IPR013087">
    <property type="entry name" value="Znf_C2H2_type"/>
</dbReference>
<dbReference type="EMBL" id="CAXLJM020000008">
    <property type="protein sequence ID" value="CAL8075352.1"/>
    <property type="molecule type" value="Genomic_DNA"/>
</dbReference>
<evidence type="ECO:0000313" key="3">
    <source>
        <dbReference type="EMBL" id="CAL8075352.1"/>
    </source>
</evidence>
<evidence type="ECO:0000313" key="4">
    <source>
        <dbReference type="Proteomes" id="UP001642540"/>
    </source>
</evidence>
<accession>A0ABP1PS61</accession>